<proteinExistence type="predicted"/>
<feature type="region of interest" description="Disordered" evidence="1">
    <location>
        <begin position="69"/>
        <end position="88"/>
    </location>
</feature>
<dbReference type="PROSITE" id="PS51257">
    <property type="entry name" value="PROKAR_LIPOPROTEIN"/>
    <property type="match status" value="1"/>
</dbReference>
<protein>
    <recommendedName>
        <fullName evidence="3">Lipoprotein</fullName>
    </recommendedName>
</protein>
<feature type="non-terminal residue" evidence="2">
    <location>
        <position position="88"/>
    </location>
</feature>
<sequence>MGKKVKWALLTMLGFATACSTVKNAPQGGPQDQAPDSARVERQIRLMYGVRPPVPVEEVERQQAIREKTARKEVKKAQRAREKEAPAY</sequence>
<name>K1UIJ1_9ZZZZ</name>
<gene>
    <name evidence="2" type="ORF">LEA_01999</name>
</gene>
<dbReference type="AlphaFoldDB" id="K1UIJ1"/>
<comment type="caution">
    <text evidence="2">The sequence shown here is derived from an EMBL/GenBank/DDBJ whole genome shotgun (WGS) entry which is preliminary data.</text>
</comment>
<accession>K1UIJ1</accession>
<evidence type="ECO:0000256" key="1">
    <source>
        <dbReference type="SAM" id="MobiDB-lite"/>
    </source>
</evidence>
<dbReference type="EMBL" id="AJWY01001379">
    <property type="protein sequence ID" value="EKC79859.1"/>
    <property type="molecule type" value="Genomic_DNA"/>
</dbReference>
<evidence type="ECO:0008006" key="3">
    <source>
        <dbReference type="Google" id="ProtNLM"/>
    </source>
</evidence>
<organism evidence="2">
    <name type="scientific">human gut metagenome</name>
    <dbReference type="NCBI Taxonomy" id="408170"/>
    <lineage>
        <taxon>unclassified sequences</taxon>
        <taxon>metagenomes</taxon>
        <taxon>organismal metagenomes</taxon>
    </lineage>
</organism>
<reference evidence="2" key="1">
    <citation type="journal article" date="2013" name="Environ. Microbiol.">
        <title>Microbiota from the distal guts of lean and obese adolescents exhibit partial functional redundancy besides clear differences in community structure.</title>
        <authorList>
            <person name="Ferrer M."/>
            <person name="Ruiz A."/>
            <person name="Lanza F."/>
            <person name="Haange S.B."/>
            <person name="Oberbach A."/>
            <person name="Till H."/>
            <person name="Bargiela R."/>
            <person name="Campoy C."/>
            <person name="Segura M.T."/>
            <person name="Richter M."/>
            <person name="von Bergen M."/>
            <person name="Seifert J."/>
            <person name="Suarez A."/>
        </authorList>
    </citation>
    <scope>NUCLEOTIDE SEQUENCE</scope>
</reference>
<evidence type="ECO:0000313" key="2">
    <source>
        <dbReference type="EMBL" id="EKC79859.1"/>
    </source>
</evidence>